<feature type="domain" description="Helix-turn-helix type 11" evidence="2">
    <location>
        <begin position="55"/>
        <end position="86"/>
    </location>
</feature>
<evidence type="ECO:0000256" key="1">
    <source>
        <dbReference type="SAM" id="MobiDB-lite"/>
    </source>
</evidence>
<feature type="compositionally biased region" description="Basic and acidic residues" evidence="1">
    <location>
        <begin position="304"/>
        <end position="328"/>
    </location>
</feature>
<dbReference type="SUPFAM" id="SSF46785">
    <property type="entry name" value="Winged helix' DNA-binding domain"/>
    <property type="match status" value="1"/>
</dbReference>
<proteinExistence type="predicted"/>
<dbReference type="InterPro" id="IPR036388">
    <property type="entry name" value="WH-like_DNA-bd_sf"/>
</dbReference>
<organism evidence="3">
    <name type="scientific">Paenibacillus sp. AN1007</name>
    <dbReference type="NCBI Taxonomy" id="3151385"/>
    <lineage>
        <taxon>Bacteria</taxon>
        <taxon>Bacillati</taxon>
        <taxon>Bacillota</taxon>
        <taxon>Bacilli</taxon>
        <taxon>Bacillales</taxon>
        <taxon>Paenibacillaceae</taxon>
        <taxon>Paenibacillus</taxon>
    </lineage>
</organism>
<dbReference type="EMBL" id="CP159992">
    <property type="protein sequence ID" value="XCP96083.1"/>
    <property type="molecule type" value="Genomic_DNA"/>
</dbReference>
<protein>
    <submittedName>
        <fullName evidence="3">HTH domain-containing protein</fullName>
    </submittedName>
</protein>
<name>A0AAU8NHK0_9BACL</name>
<dbReference type="RefSeq" id="WP_366294335.1">
    <property type="nucleotide sequence ID" value="NZ_CP159992.1"/>
</dbReference>
<evidence type="ECO:0000259" key="2">
    <source>
        <dbReference type="Pfam" id="PF08279"/>
    </source>
</evidence>
<accession>A0AAU8NHK0</accession>
<dbReference type="InterPro" id="IPR036390">
    <property type="entry name" value="WH_DNA-bd_sf"/>
</dbReference>
<gene>
    <name evidence="3" type="ORF">ABXS70_05045</name>
</gene>
<dbReference type="AlphaFoldDB" id="A0AAU8NHK0"/>
<feature type="region of interest" description="Disordered" evidence="1">
    <location>
        <begin position="282"/>
        <end position="328"/>
    </location>
</feature>
<reference evidence="3" key="1">
    <citation type="submission" date="2024-05" db="EMBL/GenBank/DDBJ databases">
        <title>Draft genome assemblies of 36 bacteria isolated from hibernating arctic ground squirrels.</title>
        <authorList>
            <person name="McKee H."/>
            <person name="Mullen L."/>
            <person name="Drown D.M."/>
            <person name="Duddleston K.N."/>
        </authorList>
    </citation>
    <scope>NUCLEOTIDE SEQUENCE</scope>
    <source>
        <strain evidence="3">AN1007</strain>
    </source>
</reference>
<evidence type="ECO:0000313" key="3">
    <source>
        <dbReference type="EMBL" id="XCP96083.1"/>
    </source>
</evidence>
<dbReference type="Pfam" id="PF08279">
    <property type="entry name" value="HTH_11"/>
    <property type="match status" value="1"/>
</dbReference>
<sequence length="328" mass="37729">MPEGSYPFPMYSGLLEPEHYKRIGSAIWLFLWCVSSTTSEKEKEGTVWGIVLGNKPIRMSDLAEQFDVSERTIRDWIKKLEDQGYIRVTRAPYGLIFTVRNSKKYQNRSEEKFQSGEGDRKKSSALEDGDRKKSSDLPEENFRSNKDITKILIDRWIDSLPEIDAEELRSRTGVLSAAVGSFSTGQIVLDKPTTETRALETENYFLQRKGALNPSASDWEHVHQVANEPIPLEFVRFGIDLAIARHKKTRRRVTDKIRTFAYCKTVIFDCWDQLTSAMDSFQTPPVTPGTVAPKPSKTLPFRSRQQEKHEQLSELDRFIEEEKQRGQS</sequence>
<dbReference type="Gene3D" id="1.10.10.10">
    <property type="entry name" value="Winged helix-like DNA-binding domain superfamily/Winged helix DNA-binding domain"/>
    <property type="match status" value="1"/>
</dbReference>
<dbReference type="InterPro" id="IPR013196">
    <property type="entry name" value="HTH_11"/>
</dbReference>
<feature type="region of interest" description="Disordered" evidence="1">
    <location>
        <begin position="108"/>
        <end position="140"/>
    </location>
</feature>